<dbReference type="Proteomes" id="UP001164743">
    <property type="component" value="Chromosome 5A"/>
</dbReference>
<dbReference type="GeneID" id="77810304"/>
<feature type="compositionally biased region" description="Basic and acidic residues" evidence="1">
    <location>
        <begin position="1"/>
        <end position="24"/>
    </location>
</feature>
<name>A0ABY7CIX2_9BASI</name>
<feature type="region of interest" description="Disordered" evidence="1">
    <location>
        <begin position="1"/>
        <end position="32"/>
    </location>
</feature>
<protein>
    <submittedName>
        <fullName evidence="2">Uncharacterized protein</fullName>
    </submittedName>
</protein>
<dbReference type="EMBL" id="CP110425">
    <property type="protein sequence ID" value="WAQ85054.1"/>
    <property type="molecule type" value="Genomic_DNA"/>
</dbReference>
<gene>
    <name evidence="2" type="ORF">PtA15_5A628</name>
</gene>
<evidence type="ECO:0000256" key="1">
    <source>
        <dbReference type="SAM" id="MobiDB-lite"/>
    </source>
</evidence>
<evidence type="ECO:0000313" key="2">
    <source>
        <dbReference type="EMBL" id="WAQ85054.1"/>
    </source>
</evidence>
<keyword evidence="3" id="KW-1185">Reference proteome</keyword>
<evidence type="ECO:0000313" key="3">
    <source>
        <dbReference type="Proteomes" id="UP001164743"/>
    </source>
</evidence>
<dbReference type="RefSeq" id="XP_053020609.1">
    <property type="nucleotide sequence ID" value="XM_053169409.1"/>
</dbReference>
<organism evidence="2 3">
    <name type="scientific">Puccinia triticina</name>
    <dbReference type="NCBI Taxonomy" id="208348"/>
    <lineage>
        <taxon>Eukaryota</taxon>
        <taxon>Fungi</taxon>
        <taxon>Dikarya</taxon>
        <taxon>Basidiomycota</taxon>
        <taxon>Pucciniomycotina</taxon>
        <taxon>Pucciniomycetes</taxon>
        <taxon>Pucciniales</taxon>
        <taxon>Pucciniaceae</taxon>
        <taxon>Puccinia</taxon>
    </lineage>
</organism>
<proteinExistence type="predicted"/>
<accession>A0ABY7CIX2</accession>
<reference evidence="2" key="1">
    <citation type="submission" date="2022-10" db="EMBL/GenBank/DDBJ databases">
        <title>Puccinia triticina Genome sequencing and assembly.</title>
        <authorList>
            <person name="Li C."/>
        </authorList>
    </citation>
    <scope>NUCLEOTIDE SEQUENCE</scope>
    <source>
        <strain evidence="2">Pt15</strain>
    </source>
</reference>
<sequence length="110" mass="11531">MCAKQDFGKQDSKARAAEVTQEDKTDGDDYEESYTAAVSSLAQIKDALATQLAASPGPNPTPNVPPLPTSSTLAAAHPTISVAMAEILDIKRRFLLAGEAAAGAFFPPRQ</sequence>